<feature type="transmembrane region" description="Helical" evidence="1">
    <location>
        <begin position="241"/>
        <end position="264"/>
    </location>
</feature>
<dbReference type="Proteomes" id="UP000199520">
    <property type="component" value="Unassembled WGS sequence"/>
</dbReference>
<feature type="transmembrane region" description="Helical" evidence="1">
    <location>
        <begin position="93"/>
        <end position="111"/>
    </location>
</feature>
<feature type="transmembrane region" description="Helical" evidence="1">
    <location>
        <begin position="7"/>
        <end position="25"/>
    </location>
</feature>
<name>A0A1I4PN81_9FIRM</name>
<evidence type="ECO:0000256" key="1">
    <source>
        <dbReference type="SAM" id="Phobius"/>
    </source>
</evidence>
<reference evidence="3" key="1">
    <citation type="submission" date="2016-10" db="EMBL/GenBank/DDBJ databases">
        <authorList>
            <person name="Varghese N."/>
            <person name="Submissions S."/>
        </authorList>
    </citation>
    <scope>NUCLEOTIDE SEQUENCE [LARGE SCALE GENOMIC DNA]</scope>
    <source>
        <strain evidence="3">DSM 13327</strain>
    </source>
</reference>
<dbReference type="STRING" id="1123291.SAMN04490355_106719"/>
<proteinExistence type="predicted"/>
<accession>A0A1I4PN81</accession>
<dbReference type="AlphaFoldDB" id="A0A1I4PN81"/>
<dbReference type="EMBL" id="FOTS01000067">
    <property type="protein sequence ID" value="SFM28970.1"/>
    <property type="molecule type" value="Genomic_DNA"/>
</dbReference>
<feature type="transmembrane region" description="Helical" evidence="1">
    <location>
        <begin position="216"/>
        <end position="235"/>
    </location>
</feature>
<feature type="transmembrane region" description="Helical" evidence="1">
    <location>
        <begin position="117"/>
        <end position="136"/>
    </location>
</feature>
<keyword evidence="1" id="KW-0812">Transmembrane</keyword>
<organism evidence="2 3">
    <name type="scientific">Pelosinus propionicus DSM 13327</name>
    <dbReference type="NCBI Taxonomy" id="1123291"/>
    <lineage>
        <taxon>Bacteria</taxon>
        <taxon>Bacillati</taxon>
        <taxon>Bacillota</taxon>
        <taxon>Negativicutes</taxon>
        <taxon>Selenomonadales</taxon>
        <taxon>Sporomusaceae</taxon>
        <taxon>Pelosinus</taxon>
    </lineage>
</organism>
<keyword evidence="3" id="KW-1185">Reference proteome</keyword>
<feature type="transmembrane region" description="Helical" evidence="1">
    <location>
        <begin position="156"/>
        <end position="173"/>
    </location>
</feature>
<dbReference type="InterPro" id="IPR009323">
    <property type="entry name" value="DUF979"/>
</dbReference>
<sequence length="308" mass="32749">MKITLDHLYYLIGFLLFVFSAYTVFDKNHKAKWGTALFWAIYGVTFMWGKEIPGYIVGGMVVVMAMIASGKRIGIGSYGETSKESKITEAKKYGNLLFIPTVVVPIITFLVATFTTLGALIGLGIGSIAGFLVALFMTKETLTCASNEGRRLLDAIGWAAILSQFLAALGFLFDKAGVGNVVAEMVSSIVPTESTLATVVAYCVGMALFTMIMGNGFAAFAVITTGIGIPLVIKLHGADPAIAGVIAMLSGYCGTLMTPMAANFNVVPAALLEMSDKNGVIKSQIVTALPLLLINIFLMYYLAFPGVK</sequence>
<dbReference type="OrthoDB" id="1689651at2"/>
<evidence type="ECO:0000313" key="3">
    <source>
        <dbReference type="Proteomes" id="UP000199520"/>
    </source>
</evidence>
<feature type="transmembrane region" description="Helical" evidence="1">
    <location>
        <begin position="285"/>
        <end position="303"/>
    </location>
</feature>
<evidence type="ECO:0000313" key="2">
    <source>
        <dbReference type="EMBL" id="SFM28970.1"/>
    </source>
</evidence>
<protein>
    <submittedName>
        <fullName evidence="2">Uncharacterized membrane protein</fullName>
    </submittedName>
</protein>
<keyword evidence="1" id="KW-0472">Membrane</keyword>
<dbReference type="Pfam" id="PF06166">
    <property type="entry name" value="DUF979"/>
    <property type="match status" value="1"/>
</dbReference>
<gene>
    <name evidence="2" type="ORF">SAMN04490355_106719</name>
</gene>
<dbReference type="RefSeq" id="WP_090943590.1">
    <property type="nucleotide sequence ID" value="NZ_FOTS01000067.1"/>
</dbReference>
<keyword evidence="1" id="KW-1133">Transmembrane helix</keyword>